<evidence type="ECO:0000313" key="2">
    <source>
        <dbReference type="Proteomes" id="UP000796880"/>
    </source>
</evidence>
<reference evidence="1" key="1">
    <citation type="submission" date="2020-03" db="EMBL/GenBank/DDBJ databases">
        <title>A high-quality chromosome-level genome assembly of a woody plant with both climbing and erect habits, Rhamnella rubrinervis.</title>
        <authorList>
            <person name="Lu Z."/>
            <person name="Yang Y."/>
            <person name="Zhu X."/>
            <person name="Sun Y."/>
        </authorList>
    </citation>
    <scope>NUCLEOTIDE SEQUENCE</scope>
    <source>
        <strain evidence="1">BYM</strain>
        <tissue evidence="1">Leaf</tissue>
    </source>
</reference>
<protein>
    <recommendedName>
        <fullName evidence="3">NB-ARC domain-containing protein</fullName>
    </recommendedName>
</protein>
<evidence type="ECO:0000313" key="1">
    <source>
        <dbReference type="EMBL" id="KAF3443740.1"/>
    </source>
</evidence>
<dbReference type="InterPro" id="IPR027417">
    <property type="entry name" value="P-loop_NTPase"/>
</dbReference>
<comment type="caution">
    <text evidence="1">The sequence shown here is derived from an EMBL/GenBank/DDBJ whole genome shotgun (WGS) entry which is preliminary data.</text>
</comment>
<name>A0A8K0H151_9ROSA</name>
<proteinExistence type="predicted"/>
<dbReference type="Proteomes" id="UP000796880">
    <property type="component" value="Unassembled WGS sequence"/>
</dbReference>
<sequence>MPLSSSVKAFQSRTKILNQVMEALMDKNMCTIIISGMGDIGKIMMAKEVARRICYAFAVDCGVYYRTRRSQHPGCSILLTSRNVEACSHMRSQRNFTIEVLSDGEA</sequence>
<dbReference type="AlphaFoldDB" id="A0A8K0H151"/>
<organism evidence="1 2">
    <name type="scientific">Rhamnella rubrinervis</name>
    <dbReference type="NCBI Taxonomy" id="2594499"/>
    <lineage>
        <taxon>Eukaryota</taxon>
        <taxon>Viridiplantae</taxon>
        <taxon>Streptophyta</taxon>
        <taxon>Embryophyta</taxon>
        <taxon>Tracheophyta</taxon>
        <taxon>Spermatophyta</taxon>
        <taxon>Magnoliopsida</taxon>
        <taxon>eudicotyledons</taxon>
        <taxon>Gunneridae</taxon>
        <taxon>Pentapetalae</taxon>
        <taxon>rosids</taxon>
        <taxon>fabids</taxon>
        <taxon>Rosales</taxon>
        <taxon>Rhamnaceae</taxon>
        <taxon>rhamnoid group</taxon>
        <taxon>Rhamneae</taxon>
        <taxon>Rhamnella</taxon>
    </lineage>
</organism>
<keyword evidence="2" id="KW-1185">Reference proteome</keyword>
<dbReference type="OrthoDB" id="664960at2759"/>
<dbReference type="EMBL" id="VOIH02000006">
    <property type="protein sequence ID" value="KAF3443740.1"/>
    <property type="molecule type" value="Genomic_DNA"/>
</dbReference>
<accession>A0A8K0H151</accession>
<evidence type="ECO:0008006" key="3">
    <source>
        <dbReference type="Google" id="ProtNLM"/>
    </source>
</evidence>
<dbReference type="Gene3D" id="3.40.50.300">
    <property type="entry name" value="P-loop containing nucleotide triphosphate hydrolases"/>
    <property type="match status" value="1"/>
</dbReference>
<gene>
    <name evidence="1" type="ORF">FNV43_RR13430</name>
</gene>
<dbReference type="SUPFAM" id="SSF52540">
    <property type="entry name" value="P-loop containing nucleoside triphosphate hydrolases"/>
    <property type="match status" value="1"/>
</dbReference>